<dbReference type="PANTHER" id="PTHR30627:SF2">
    <property type="entry name" value="PEPTIDOGLYCAN D,D-TRANSPEPTIDASE MRDA"/>
    <property type="match status" value="1"/>
</dbReference>
<dbReference type="PANTHER" id="PTHR30627">
    <property type="entry name" value="PEPTIDOGLYCAN D,D-TRANSPEPTIDASE"/>
    <property type="match status" value="1"/>
</dbReference>
<evidence type="ECO:0000256" key="4">
    <source>
        <dbReference type="ARBA" id="ARBA00022519"/>
    </source>
</evidence>
<dbReference type="GO" id="GO:0005886">
    <property type="term" value="C:plasma membrane"/>
    <property type="evidence" value="ECO:0007669"/>
    <property type="project" value="UniProtKB-SubCell"/>
</dbReference>
<accession>A0A1G2GQR9</accession>
<dbReference type="SUPFAM" id="SSF56519">
    <property type="entry name" value="Penicillin binding protein dimerisation domain"/>
    <property type="match status" value="1"/>
</dbReference>
<sequence>MRNPFKIKNGIEEDLEIDTGYDTLAFEESLFGDDSLEERLERGEAASKLRLRFLWWLMVLVFVSVGARLYYLGITEHGYYREISEGNRLRVEYLPAPRGAVYDRYGEVLAANRPSFEAVATPLDLPKDEQERENVIARVAGIIGLSPDEVGNILVQDLSASFQSVLVKQNISRDQALIFNEQARELPGFRVVNTPIRDYKSPFALAHMLGFVGKISLEEYGQYSPRGYLFNDSLGKTGLEQVYEDYLRGTFGQRQVEVDARGIIKKVFGEKPSLPGANLRLNIDYDLQQKIYDSLTERLRALGRKRAAAIAMDPRNGEILAYVSLPSYDNNSFAEGITPKDYEKLVSDSNQPLFNRTIGGTYPPGSTVKPMVALAALSEGTITDKTIIQDDGYIVIKNIYGGPDSFFYGYGRRALGLMDVRRAIALSSDIFFYVLGGGYETAKIEGLGIEKLAEYYRQFKINERLGIDLPGEKEGLVPTPAWKKERFGDDPNLSRWYLGDTYHVAIGQGDLLASPLHVLSWTSTIGNGGTIYAPQIVDRIEDNDGGVIKQFEPKVLSRLGIDPKYIQIVREGMRRAVTEGTARSLNSLSITSGAKTGTAQFDAKNSNRSHAWFAAFAPYENPEIAIVVLIEDGGEGGVNAAPVVRETLDWWSKNRYGR</sequence>
<dbReference type="GO" id="GO:0008658">
    <property type="term" value="F:penicillin binding"/>
    <property type="evidence" value="ECO:0007669"/>
    <property type="project" value="InterPro"/>
</dbReference>
<keyword evidence="9" id="KW-0573">Peptidoglycan synthesis</keyword>
<evidence type="ECO:0000256" key="12">
    <source>
        <dbReference type="ARBA" id="ARBA00023316"/>
    </source>
</evidence>
<dbReference type="InterPro" id="IPR050515">
    <property type="entry name" value="Beta-lactam/transpept"/>
</dbReference>
<protein>
    <submittedName>
        <fullName evidence="16">Penicillin-binding protein 2</fullName>
    </submittedName>
</protein>
<dbReference type="InterPro" id="IPR005311">
    <property type="entry name" value="PBP_dimer"/>
</dbReference>
<dbReference type="EMBL" id="MHNW01000044">
    <property type="protein sequence ID" value="OGZ52553.1"/>
    <property type="molecule type" value="Genomic_DNA"/>
</dbReference>
<reference evidence="16 17" key="1">
    <citation type="journal article" date="2016" name="Nat. Commun.">
        <title>Thousands of microbial genomes shed light on interconnected biogeochemical processes in an aquifer system.</title>
        <authorList>
            <person name="Anantharaman K."/>
            <person name="Brown C.T."/>
            <person name="Hug L.A."/>
            <person name="Sharon I."/>
            <person name="Castelle C.J."/>
            <person name="Probst A.J."/>
            <person name="Thomas B.C."/>
            <person name="Singh A."/>
            <person name="Wilkins M.J."/>
            <person name="Karaoz U."/>
            <person name="Brodie E.L."/>
            <person name="Williams K.H."/>
            <person name="Hubbard S.S."/>
            <person name="Banfield J.F."/>
        </authorList>
    </citation>
    <scope>NUCLEOTIDE SEQUENCE [LARGE SCALE GENOMIC DNA]</scope>
</reference>
<evidence type="ECO:0000256" key="10">
    <source>
        <dbReference type="ARBA" id="ARBA00022989"/>
    </source>
</evidence>
<dbReference type="GO" id="GO:0006508">
    <property type="term" value="P:proteolysis"/>
    <property type="evidence" value="ECO:0007669"/>
    <property type="project" value="UniProtKB-KW"/>
</dbReference>
<dbReference type="InterPro" id="IPR001460">
    <property type="entry name" value="PCN-bd_Tpept"/>
</dbReference>
<dbReference type="Gene3D" id="3.90.1310.10">
    <property type="entry name" value="Penicillin-binding protein 2a (Domain 2)"/>
    <property type="match status" value="1"/>
</dbReference>
<keyword evidence="11 13" id="KW-0472">Membrane</keyword>
<evidence type="ECO:0000256" key="8">
    <source>
        <dbReference type="ARBA" id="ARBA00022960"/>
    </source>
</evidence>
<evidence type="ECO:0000256" key="11">
    <source>
        <dbReference type="ARBA" id="ARBA00023136"/>
    </source>
</evidence>
<evidence type="ECO:0000256" key="7">
    <source>
        <dbReference type="ARBA" id="ARBA00022801"/>
    </source>
</evidence>
<dbReference type="GO" id="GO:0071972">
    <property type="term" value="F:peptidoglycan L,D-transpeptidase activity"/>
    <property type="evidence" value="ECO:0007669"/>
    <property type="project" value="TreeGrafter"/>
</dbReference>
<keyword evidence="4" id="KW-0997">Cell inner membrane</keyword>
<evidence type="ECO:0000256" key="9">
    <source>
        <dbReference type="ARBA" id="ARBA00022984"/>
    </source>
</evidence>
<feature type="transmembrane region" description="Helical" evidence="13">
    <location>
        <begin position="53"/>
        <end position="71"/>
    </location>
</feature>
<feature type="domain" description="Penicillin-binding protein dimerisation" evidence="15">
    <location>
        <begin position="94"/>
        <end position="264"/>
    </location>
</feature>
<dbReference type="Gene3D" id="3.40.710.10">
    <property type="entry name" value="DD-peptidase/beta-lactamase superfamily"/>
    <property type="match status" value="1"/>
</dbReference>
<proteinExistence type="predicted"/>
<evidence type="ECO:0000256" key="5">
    <source>
        <dbReference type="ARBA" id="ARBA00022670"/>
    </source>
</evidence>
<dbReference type="Proteomes" id="UP000179106">
    <property type="component" value="Unassembled WGS sequence"/>
</dbReference>
<keyword evidence="8" id="KW-0133">Cell shape</keyword>
<gene>
    <name evidence="16" type="ORF">A3B25_01475</name>
</gene>
<evidence type="ECO:0000259" key="15">
    <source>
        <dbReference type="Pfam" id="PF03717"/>
    </source>
</evidence>
<keyword evidence="10 13" id="KW-1133">Transmembrane helix</keyword>
<evidence type="ECO:0000256" key="2">
    <source>
        <dbReference type="ARBA" id="ARBA00004236"/>
    </source>
</evidence>
<organism evidence="16 17">
    <name type="scientific">Candidatus Ryanbacteria bacterium RIFCSPLOWO2_01_FULL_48_26</name>
    <dbReference type="NCBI Taxonomy" id="1802126"/>
    <lineage>
        <taxon>Bacteria</taxon>
        <taxon>Candidatus Ryaniibacteriota</taxon>
    </lineage>
</organism>
<keyword evidence="5" id="KW-0645">Protease</keyword>
<evidence type="ECO:0000313" key="16">
    <source>
        <dbReference type="EMBL" id="OGZ52553.1"/>
    </source>
</evidence>
<evidence type="ECO:0000256" key="6">
    <source>
        <dbReference type="ARBA" id="ARBA00022692"/>
    </source>
</evidence>
<feature type="domain" description="Penicillin-binding protein transpeptidase" evidence="14">
    <location>
        <begin position="308"/>
        <end position="648"/>
    </location>
</feature>
<evidence type="ECO:0000256" key="1">
    <source>
        <dbReference type="ARBA" id="ARBA00004167"/>
    </source>
</evidence>
<evidence type="ECO:0000256" key="13">
    <source>
        <dbReference type="SAM" id="Phobius"/>
    </source>
</evidence>
<dbReference type="GO" id="GO:0009002">
    <property type="term" value="F:serine-type D-Ala-D-Ala carboxypeptidase activity"/>
    <property type="evidence" value="ECO:0007669"/>
    <property type="project" value="InterPro"/>
</dbReference>
<comment type="subcellular location">
    <subcellularLocation>
        <location evidence="2">Cell membrane</location>
    </subcellularLocation>
    <subcellularLocation>
        <location evidence="1">Membrane</location>
        <topology evidence="1">Single-pass membrane protein</topology>
    </subcellularLocation>
</comment>
<dbReference type="AlphaFoldDB" id="A0A1G2GQR9"/>
<dbReference type="Pfam" id="PF03717">
    <property type="entry name" value="PBP_dimer"/>
    <property type="match status" value="1"/>
</dbReference>
<dbReference type="GO" id="GO:0008360">
    <property type="term" value="P:regulation of cell shape"/>
    <property type="evidence" value="ECO:0007669"/>
    <property type="project" value="UniProtKB-KW"/>
</dbReference>
<keyword evidence="3" id="KW-1003">Cell membrane</keyword>
<dbReference type="NCBIfam" id="TIGR03423">
    <property type="entry name" value="pbp2_mrdA"/>
    <property type="match status" value="1"/>
</dbReference>
<evidence type="ECO:0000256" key="3">
    <source>
        <dbReference type="ARBA" id="ARBA00022475"/>
    </source>
</evidence>
<evidence type="ECO:0000313" key="17">
    <source>
        <dbReference type="Proteomes" id="UP000179106"/>
    </source>
</evidence>
<dbReference type="Pfam" id="PF00905">
    <property type="entry name" value="Transpeptidase"/>
    <property type="match status" value="1"/>
</dbReference>
<dbReference type="Gene3D" id="3.30.1390.30">
    <property type="entry name" value="Penicillin-binding protein 2a, domain 3"/>
    <property type="match status" value="1"/>
</dbReference>
<name>A0A1G2GQR9_9BACT</name>
<dbReference type="GO" id="GO:0071555">
    <property type="term" value="P:cell wall organization"/>
    <property type="evidence" value="ECO:0007669"/>
    <property type="project" value="UniProtKB-KW"/>
</dbReference>
<keyword evidence="7" id="KW-0378">Hydrolase</keyword>
<keyword evidence="12" id="KW-0961">Cell wall biogenesis/degradation</keyword>
<dbReference type="InterPro" id="IPR012338">
    <property type="entry name" value="Beta-lactam/transpept-like"/>
</dbReference>
<dbReference type="STRING" id="1802126.A3B25_01475"/>
<dbReference type="InterPro" id="IPR036138">
    <property type="entry name" value="PBP_dimer_sf"/>
</dbReference>
<dbReference type="InterPro" id="IPR017790">
    <property type="entry name" value="Penicillin-binding_protein_2"/>
</dbReference>
<keyword evidence="6 13" id="KW-0812">Transmembrane</keyword>
<dbReference type="SUPFAM" id="SSF56601">
    <property type="entry name" value="beta-lactamase/transpeptidase-like"/>
    <property type="match status" value="1"/>
</dbReference>
<comment type="caution">
    <text evidence="16">The sequence shown here is derived from an EMBL/GenBank/DDBJ whole genome shotgun (WGS) entry which is preliminary data.</text>
</comment>
<dbReference type="GO" id="GO:0009252">
    <property type="term" value="P:peptidoglycan biosynthetic process"/>
    <property type="evidence" value="ECO:0007669"/>
    <property type="project" value="UniProtKB-KW"/>
</dbReference>
<evidence type="ECO:0000259" key="14">
    <source>
        <dbReference type="Pfam" id="PF00905"/>
    </source>
</evidence>